<feature type="coiled-coil region" evidence="1">
    <location>
        <begin position="542"/>
        <end position="632"/>
    </location>
</feature>
<feature type="region of interest" description="Disordered" evidence="2">
    <location>
        <begin position="459"/>
        <end position="478"/>
    </location>
</feature>
<sequence length="752" mass="82149">MEDENGLELSLGLSCGGSSAKLKGKNGSSAATRTEDGDRSNKLVDNFKNFLHSDTWKQDSGTGSQRNDPLKHEENFFNNLSKASVGVDRFTNLNGHGLWIANSNGSAEVEEEKRPEAGNKPKILFDETSHQKKREREAHHADLQDNCRTSHISITTDDGSTADNEDVADSEVEGSTSRLIHHDDYSKRYTGGGGGCSSEVPKEVHMVTDSNVVDFQGQKRYKVSPEKEFKLGSTPYGVPFPTQSVNIIKLPYSLPTKESNSVAALSTSGYPLPGMMRVMATTNSEGSGTQAVMPGNLPLMFGHSPVRLPMLDKDNSWGLVSHPQQLQQSYAGRGATNSDKQNDVLKLSLGGPLLGTITLSKEEKSSVQAILFPPKRDFLTILTPRNLCEIKPWGMDKIRKTLLVHPLKPKKSKRGVATSAALKPVVVKKQKTTHVPEPQKPEAEATSEDQSVHKEIDDYPEGATQTEATTSAPKGKLKKKTHFPKVEDAMRKVWEDSWTKFLPKTEGKKTVEILHSCLSSLIQGAHLAAILACLNYEGTLEMSEAADKVVKLQAELEKARTDLGVEKSLSAELQDQVMKLGSILDNRETLMASLEAKVKGLEKDATEKSALITSLTSSNDNLKNDVRGLEIELLNRDSDLAVVRRELEETKGHLSNVDEAFSQYRQESEGFLMAEGTNILMNGWNSCKKIMLGKIKAAYPKADLSQFEPEDQDEDEGQEDEAGQNAVAIVDAEAAVAEVVAPVGDVEANDVA</sequence>
<protein>
    <submittedName>
        <fullName evidence="3">Uncharacterized protein</fullName>
    </submittedName>
</protein>
<dbReference type="EMBL" id="GHES01028063">
    <property type="protein sequence ID" value="MPA58622.1"/>
    <property type="molecule type" value="Transcribed_RNA"/>
</dbReference>
<gene>
    <name evidence="3" type="ORF">Din_028063</name>
</gene>
<keyword evidence="1" id="KW-0175">Coiled coil</keyword>
<evidence type="ECO:0000256" key="1">
    <source>
        <dbReference type="SAM" id="Coils"/>
    </source>
</evidence>
<evidence type="ECO:0000313" key="3">
    <source>
        <dbReference type="EMBL" id="MPA58622.1"/>
    </source>
</evidence>
<feature type="region of interest" description="Disordered" evidence="2">
    <location>
        <begin position="428"/>
        <end position="452"/>
    </location>
</feature>
<dbReference type="Gene3D" id="1.10.287.1490">
    <property type="match status" value="1"/>
</dbReference>
<dbReference type="AlphaFoldDB" id="A0A5B7AP97"/>
<organism evidence="3">
    <name type="scientific">Davidia involucrata</name>
    <name type="common">Dove tree</name>
    <dbReference type="NCBI Taxonomy" id="16924"/>
    <lineage>
        <taxon>Eukaryota</taxon>
        <taxon>Viridiplantae</taxon>
        <taxon>Streptophyta</taxon>
        <taxon>Embryophyta</taxon>
        <taxon>Tracheophyta</taxon>
        <taxon>Spermatophyta</taxon>
        <taxon>Magnoliopsida</taxon>
        <taxon>eudicotyledons</taxon>
        <taxon>Gunneridae</taxon>
        <taxon>Pentapetalae</taxon>
        <taxon>asterids</taxon>
        <taxon>Cornales</taxon>
        <taxon>Nyssaceae</taxon>
        <taxon>Davidia</taxon>
    </lineage>
</organism>
<reference evidence="3" key="1">
    <citation type="submission" date="2019-08" db="EMBL/GenBank/DDBJ databases">
        <title>Reference gene set and small RNA set construction with multiple tissues from Davidia involucrata Baill.</title>
        <authorList>
            <person name="Yang H."/>
            <person name="Zhou C."/>
            <person name="Li G."/>
            <person name="Wang J."/>
            <person name="Gao P."/>
            <person name="Wang M."/>
            <person name="Wang R."/>
            <person name="Zhao Y."/>
        </authorList>
    </citation>
    <scope>NUCLEOTIDE SEQUENCE</scope>
    <source>
        <tissue evidence="3">Mixed with DoveR01_LX</tissue>
    </source>
</reference>
<feature type="region of interest" description="Disordered" evidence="2">
    <location>
        <begin position="16"/>
        <end position="41"/>
    </location>
</feature>
<feature type="compositionally biased region" description="Polar residues" evidence="2">
    <location>
        <begin position="463"/>
        <end position="472"/>
    </location>
</feature>
<proteinExistence type="predicted"/>
<accession>A0A5B7AP97</accession>
<name>A0A5B7AP97_DAVIN</name>
<evidence type="ECO:0000256" key="2">
    <source>
        <dbReference type="SAM" id="MobiDB-lite"/>
    </source>
</evidence>